<evidence type="ECO:0000313" key="4">
    <source>
        <dbReference type="EMBL" id="CAD9172832.1"/>
    </source>
</evidence>
<dbReference type="EMBL" id="HBGE01083148">
    <property type="protein sequence ID" value="CAD9172832.1"/>
    <property type="molecule type" value="Transcribed_RNA"/>
</dbReference>
<dbReference type="PROSITE" id="PS00524">
    <property type="entry name" value="SMB_1"/>
    <property type="match status" value="1"/>
</dbReference>
<dbReference type="AlphaFoldDB" id="A0A7S1RPY7"/>
<proteinExistence type="predicted"/>
<protein>
    <recommendedName>
        <fullName evidence="3">SMB domain-containing protein</fullName>
    </recommendedName>
</protein>
<feature type="chain" id="PRO_5030706680" description="SMB domain-containing protein" evidence="2">
    <location>
        <begin position="25"/>
        <end position="243"/>
    </location>
</feature>
<dbReference type="Gene3D" id="4.10.410.20">
    <property type="match status" value="1"/>
</dbReference>
<dbReference type="InterPro" id="IPR001212">
    <property type="entry name" value="Somatomedin_B_dom"/>
</dbReference>
<feature type="signal peptide" evidence="2">
    <location>
        <begin position="1"/>
        <end position="24"/>
    </location>
</feature>
<evidence type="ECO:0000259" key="3">
    <source>
        <dbReference type="PROSITE" id="PS50958"/>
    </source>
</evidence>
<dbReference type="InterPro" id="IPR036024">
    <property type="entry name" value="Somatomedin_B-like_dom_sf"/>
</dbReference>
<dbReference type="SUPFAM" id="SSF90188">
    <property type="entry name" value="Somatomedin B domain"/>
    <property type="match status" value="1"/>
</dbReference>
<reference evidence="4" key="1">
    <citation type="submission" date="2021-01" db="EMBL/GenBank/DDBJ databases">
        <authorList>
            <person name="Corre E."/>
            <person name="Pelletier E."/>
            <person name="Niang G."/>
            <person name="Scheremetjew M."/>
            <person name="Finn R."/>
            <person name="Kale V."/>
            <person name="Holt S."/>
            <person name="Cochrane G."/>
            <person name="Meng A."/>
            <person name="Brown T."/>
            <person name="Cohen L."/>
        </authorList>
    </citation>
    <scope>NUCLEOTIDE SEQUENCE</scope>
    <source>
        <strain evidence="4">OF101</strain>
    </source>
</reference>
<keyword evidence="1" id="KW-1015">Disulfide bond</keyword>
<sequence length="243" mass="26119">MPTVSMRFTLGGLLALALAAVAQQQGAEDMPPALAADDECSAETGEQCGLSALQRKLEARRLGAAGDSAHAGSCMNYGCSAYVYLQLCQCNPQCREHNNCCDDFDDTCGGARHLSGTGDGRGPTMTLYHQTSPDIGELILKNGFKPGTRGWCGGAMYFATSPQATVTKALGLDSHRGFLIEAEVFLGKVKQMPPWCDMKMTAEKLHKEGYDSVVFNPIDGDEHVIYNSSQVLATRRFPVSSPR</sequence>
<organism evidence="4">
    <name type="scientific">Alexandrium catenella</name>
    <name type="common">Red tide dinoflagellate</name>
    <name type="synonym">Gonyaulax catenella</name>
    <dbReference type="NCBI Taxonomy" id="2925"/>
    <lineage>
        <taxon>Eukaryota</taxon>
        <taxon>Sar</taxon>
        <taxon>Alveolata</taxon>
        <taxon>Dinophyceae</taxon>
        <taxon>Gonyaulacales</taxon>
        <taxon>Pyrocystaceae</taxon>
        <taxon>Alexandrium</taxon>
    </lineage>
</organism>
<dbReference type="PROSITE" id="PS50958">
    <property type="entry name" value="SMB_2"/>
    <property type="match status" value="1"/>
</dbReference>
<name>A0A7S1RPY7_ALECA</name>
<accession>A0A7S1RPY7</accession>
<gene>
    <name evidence="4" type="ORF">ACAT0790_LOCUS49601</name>
</gene>
<dbReference type="SUPFAM" id="SSF56399">
    <property type="entry name" value="ADP-ribosylation"/>
    <property type="match status" value="1"/>
</dbReference>
<dbReference type="Gene3D" id="3.90.228.10">
    <property type="match status" value="1"/>
</dbReference>
<feature type="domain" description="SMB" evidence="3">
    <location>
        <begin position="70"/>
        <end position="112"/>
    </location>
</feature>
<keyword evidence="2" id="KW-0732">Signal</keyword>
<dbReference type="Pfam" id="PF01033">
    <property type="entry name" value="Somatomedin_B"/>
    <property type="match status" value="1"/>
</dbReference>
<evidence type="ECO:0000256" key="2">
    <source>
        <dbReference type="SAM" id="SignalP"/>
    </source>
</evidence>
<evidence type="ECO:0000256" key="1">
    <source>
        <dbReference type="ARBA" id="ARBA00023157"/>
    </source>
</evidence>